<dbReference type="EMBL" id="CM055092">
    <property type="protein sequence ID" value="KAJ7569008.1"/>
    <property type="molecule type" value="Genomic_DNA"/>
</dbReference>
<name>A0ACC2ER71_DIPCM</name>
<evidence type="ECO:0000313" key="2">
    <source>
        <dbReference type="Proteomes" id="UP001162992"/>
    </source>
</evidence>
<evidence type="ECO:0000313" key="1">
    <source>
        <dbReference type="EMBL" id="KAJ7569008.1"/>
    </source>
</evidence>
<organism evidence="1 2">
    <name type="scientific">Diphasiastrum complanatum</name>
    <name type="common">Issler's clubmoss</name>
    <name type="synonym">Lycopodium complanatum</name>
    <dbReference type="NCBI Taxonomy" id="34168"/>
    <lineage>
        <taxon>Eukaryota</taxon>
        <taxon>Viridiplantae</taxon>
        <taxon>Streptophyta</taxon>
        <taxon>Embryophyta</taxon>
        <taxon>Tracheophyta</taxon>
        <taxon>Lycopodiopsida</taxon>
        <taxon>Lycopodiales</taxon>
        <taxon>Lycopodiaceae</taxon>
        <taxon>Lycopodioideae</taxon>
        <taxon>Diphasiastrum</taxon>
    </lineage>
</organism>
<proteinExistence type="predicted"/>
<protein>
    <submittedName>
        <fullName evidence="1">Uncharacterized protein</fullName>
    </submittedName>
</protein>
<comment type="caution">
    <text evidence="1">The sequence shown here is derived from an EMBL/GenBank/DDBJ whole genome shotgun (WGS) entry which is preliminary data.</text>
</comment>
<dbReference type="Proteomes" id="UP001162992">
    <property type="component" value="Chromosome 1"/>
</dbReference>
<accession>A0ACC2ER71</accession>
<reference evidence="2" key="1">
    <citation type="journal article" date="2024" name="Proc. Natl. Acad. Sci. U.S.A.">
        <title>Extraordinary preservation of gene collinearity over three hundred million years revealed in homosporous lycophytes.</title>
        <authorList>
            <person name="Li C."/>
            <person name="Wickell D."/>
            <person name="Kuo L.Y."/>
            <person name="Chen X."/>
            <person name="Nie B."/>
            <person name="Liao X."/>
            <person name="Peng D."/>
            <person name="Ji J."/>
            <person name="Jenkins J."/>
            <person name="Williams M."/>
            <person name="Shu S."/>
            <person name="Plott C."/>
            <person name="Barry K."/>
            <person name="Rajasekar S."/>
            <person name="Grimwood J."/>
            <person name="Han X."/>
            <person name="Sun S."/>
            <person name="Hou Z."/>
            <person name="He W."/>
            <person name="Dai G."/>
            <person name="Sun C."/>
            <person name="Schmutz J."/>
            <person name="Leebens-Mack J.H."/>
            <person name="Li F.W."/>
            <person name="Wang L."/>
        </authorList>
    </citation>
    <scope>NUCLEOTIDE SEQUENCE [LARGE SCALE GENOMIC DNA]</scope>
    <source>
        <strain evidence="2">cv. PW_Plant_1</strain>
    </source>
</reference>
<keyword evidence="2" id="KW-1185">Reference proteome</keyword>
<gene>
    <name evidence="1" type="ORF">O6H91_01G057100</name>
</gene>
<sequence>MHVNQARALLGVPYNASIVEVKAAYKQKAFEIHPDRFPSSFKDRAETHFKLVKEAYQRLITGRRQNSYDMGRSATMFVATKGHHIAASLPFVFLFAGTLLLSGSGAARAYQKQKQDILSHNLLQP</sequence>